<gene>
    <name evidence="2" type="ORF">BDZ94DRAFT_1257559</name>
</gene>
<proteinExistence type="predicted"/>
<dbReference type="Gene3D" id="3.30.310.70">
    <property type="entry name" value="TT1751-like domain"/>
    <property type="match status" value="1"/>
</dbReference>
<evidence type="ECO:0008006" key="4">
    <source>
        <dbReference type="Google" id="ProtNLM"/>
    </source>
</evidence>
<sequence>MFSISKIFTAAVIASSFLVGNAVAQPRPTKSVSPFVAQLIEYRTPLAYSTVIERLDAQVNKTGALTFVTKFRAAKTREEQRSLIADITQGRNFLYFSEANHQKWLDIYFPDVSHPGGTIYTLGNPTFAADIIPLDYSTSINIPLRFMILEQVDRSGTRIMYHQPSSIFAPFNKRDRQLQTYIKSLDTGFADLFEGIIGY</sequence>
<dbReference type="Proteomes" id="UP000807353">
    <property type="component" value="Unassembled WGS sequence"/>
</dbReference>
<dbReference type="OrthoDB" id="5190258at2759"/>
<keyword evidence="1" id="KW-0732">Signal</keyword>
<dbReference type="AlphaFoldDB" id="A0A9P5Y9Y2"/>
<organism evidence="2 3">
    <name type="scientific">Collybia nuda</name>
    <dbReference type="NCBI Taxonomy" id="64659"/>
    <lineage>
        <taxon>Eukaryota</taxon>
        <taxon>Fungi</taxon>
        <taxon>Dikarya</taxon>
        <taxon>Basidiomycota</taxon>
        <taxon>Agaricomycotina</taxon>
        <taxon>Agaricomycetes</taxon>
        <taxon>Agaricomycetidae</taxon>
        <taxon>Agaricales</taxon>
        <taxon>Tricholomatineae</taxon>
        <taxon>Clitocybaceae</taxon>
        <taxon>Collybia</taxon>
    </lineage>
</organism>
<dbReference type="InterPro" id="IPR035923">
    <property type="entry name" value="TT1751-like_sf"/>
</dbReference>
<comment type="caution">
    <text evidence="2">The sequence shown here is derived from an EMBL/GenBank/DDBJ whole genome shotgun (WGS) entry which is preliminary data.</text>
</comment>
<evidence type="ECO:0000313" key="3">
    <source>
        <dbReference type="Proteomes" id="UP000807353"/>
    </source>
</evidence>
<evidence type="ECO:0000256" key="1">
    <source>
        <dbReference type="SAM" id="SignalP"/>
    </source>
</evidence>
<dbReference type="EMBL" id="MU150258">
    <property type="protein sequence ID" value="KAF9463835.1"/>
    <property type="molecule type" value="Genomic_DNA"/>
</dbReference>
<feature type="chain" id="PRO_5040312970" description="DUF302 domain-containing protein" evidence="1">
    <location>
        <begin position="25"/>
        <end position="199"/>
    </location>
</feature>
<evidence type="ECO:0000313" key="2">
    <source>
        <dbReference type="EMBL" id="KAF9463835.1"/>
    </source>
</evidence>
<keyword evidence="3" id="KW-1185">Reference proteome</keyword>
<name>A0A9P5Y9Y2_9AGAR</name>
<feature type="signal peptide" evidence="1">
    <location>
        <begin position="1"/>
        <end position="24"/>
    </location>
</feature>
<protein>
    <recommendedName>
        <fullName evidence="4">DUF302 domain-containing protein</fullName>
    </recommendedName>
</protein>
<reference evidence="2" key="1">
    <citation type="submission" date="2020-11" db="EMBL/GenBank/DDBJ databases">
        <authorList>
            <consortium name="DOE Joint Genome Institute"/>
            <person name="Ahrendt S."/>
            <person name="Riley R."/>
            <person name="Andreopoulos W."/>
            <person name="Labutti K."/>
            <person name="Pangilinan J."/>
            <person name="Ruiz-Duenas F.J."/>
            <person name="Barrasa J.M."/>
            <person name="Sanchez-Garcia M."/>
            <person name="Camarero S."/>
            <person name="Miyauchi S."/>
            <person name="Serrano A."/>
            <person name="Linde D."/>
            <person name="Babiker R."/>
            <person name="Drula E."/>
            <person name="Ayuso-Fernandez I."/>
            <person name="Pacheco R."/>
            <person name="Padilla G."/>
            <person name="Ferreira P."/>
            <person name="Barriuso J."/>
            <person name="Kellner H."/>
            <person name="Castanera R."/>
            <person name="Alfaro M."/>
            <person name="Ramirez L."/>
            <person name="Pisabarro A.G."/>
            <person name="Kuo A."/>
            <person name="Tritt A."/>
            <person name="Lipzen A."/>
            <person name="He G."/>
            <person name="Yan M."/>
            <person name="Ng V."/>
            <person name="Cullen D."/>
            <person name="Martin F."/>
            <person name="Rosso M.-N."/>
            <person name="Henrissat B."/>
            <person name="Hibbett D."/>
            <person name="Martinez A.T."/>
            <person name="Grigoriev I.V."/>
        </authorList>
    </citation>
    <scope>NUCLEOTIDE SEQUENCE</scope>
    <source>
        <strain evidence="2">CBS 247.69</strain>
    </source>
</reference>
<accession>A0A9P5Y9Y2</accession>
<dbReference type="SUPFAM" id="SSF103247">
    <property type="entry name" value="TT1751-like"/>
    <property type="match status" value="1"/>
</dbReference>